<comment type="catalytic activity">
    <reaction evidence="2">
        <text>carbamate + 2 H(+) = NH4(+) + CO2</text>
        <dbReference type="Rhea" id="RHEA:15649"/>
        <dbReference type="ChEBI" id="CHEBI:13941"/>
        <dbReference type="ChEBI" id="CHEBI:15378"/>
        <dbReference type="ChEBI" id="CHEBI:16526"/>
        <dbReference type="ChEBI" id="CHEBI:28938"/>
    </reaction>
</comment>
<sequence>MNATDSGVLTTQIIGRTEKDAPTIVLSAGLGGAGAFWQPQFGALTEQFRIVLYDHRGTGRNAAALPEGYSIGDMADEVIALLRALQIDRCAFMGHALGGLVGLELALRAPQLLDRLVLVNAWAAPNPHSKRCFDVRRDLLRHVGVEAYVRAQPIFLYPPVWLVANADRVAEEEAHGVKHFQGADNIERRIAALLRFDVSDRLGQIGHRTLVLATKDDMLVPWTCSQQLAAGLPNAELVVMPEGGHGVTVTDAEAFNRVVLDFLAAAA</sequence>
<name>A0A418V3X7_RHOPL</name>
<dbReference type="InterPro" id="IPR029058">
    <property type="entry name" value="AB_hydrolase_fold"/>
</dbReference>
<dbReference type="GO" id="GO:0019740">
    <property type="term" value="P:nitrogen utilization"/>
    <property type="evidence" value="ECO:0007669"/>
    <property type="project" value="UniProtKB-UniRule"/>
</dbReference>
<dbReference type="EMBL" id="QYYD01000015">
    <property type="protein sequence ID" value="RJF70750.1"/>
    <property type="molecule type" value="Genomic_DNA"/>
</dbReference>
<dbReference type="GO" id="GO:0006212">
    <property type="term" value="P:uracil catabolic process"/>
    <property type="evidence" value="ECO:0007669"/>
    <property type="project" value="UniProtKB-UniRule"/>
</dbReference>
<reference evidence="4 5" key="1">
    <citation type="submission" date="2018-09" db="EMBL/GenBank/DDBJ databases">
        <title>Draft genome sequence of Rhodopseudomonas palustris 2.1.18.</title>
        <authorList>
            <person name="Robertson S.L."/>
            <person name="Meyer T.E."/>
            <person name="Kyndt J.A."/>
        </authorList>
    </citation>
    <scope>NUCLEOTIDE SEQUENCE [LARGE SCALE GENOMIC DNA]</scope>
    <source>
        <strain evidence="4 5">2.1.18</strain>
    </source>
</reference>
<comment type="similarity">
    <text evidence="2">Belongs to the AB hydrolase superfamily. Hydrolase RutD family.</text>
</comment>
<evidence type="ECO:0000313" key="4">
    <source>
        <dbReference type="EMBL" id="RJF70750.1"/>
    </source>
</evidence>
<dbReference type="PANTHER" id="PTHR43433">
    <property type="entry name" value="HYDROLASE, ALPHA/BETA FOLD FAMILY PROTEIN"/>
    <property type="match status" value="1"/>
</dbReference>
<dbReference type="InterPro" id="IPR000073">
    <property type="entry name" value="AB_hydrolase_1"/>
</dbReference>
<dbReference type="RefSeq" id="WP_119857486.1">
    <property type="nucleotide sequence ID" value="NZ_QYYD01000015.1"/>
</dbReference>
<dbReference type="SUPFAM" id="SSF53474">
    <property type="entry name" value="alpha/beta-Hydrolases"/>
    <property type="match status" value="1"/>
</dbReference>
<evidence type="ECO:0000256" key="2">
    <source>
        <dbReference type="HAMAP-Rule" id="MF_00832"/>
    </source>
</evidence>
<evidence type="ECO:0000259" key="3">
    <source>
        <dbReference type="Pfam" id="PF00561"/>
    </source>
</evidence>
<evidence type="ECO:0000313" key="5">
    <source>
        <dbReference type="Proteomes" id="UP000285523"/>
    </source>
</evidence>
<dbReference type="GO" id="GO:0016811">
    <property type="term" value="F:hydrolase activity, acting on carbon-nitrogen (but not peptide) bonds, in linear amides"/>
    <property type="evidence" value="ECO:0007669"/>
    <property type="project" value="InterPro"/>
</dbReference>
<dbReference type="InterPro" id="IPR050471">
    <property type="entry name" value="AB_hydrolase"/>
</dbReference>
<dbReference type="PRINTS" id="PR00111">
    <property type="entry name" value="ABHYDROLASE"/>
</dbReference>
<keyword evidence="1 2" id="KW-0378">Hydrolase</keyword>
<dbReference type="InterPro" id="IPR019913">
    <property type="entry name" value="Pyrimidine_utilisation_RutD"/>
</dbReference>
<dbReference type="HAMAP" id="MF_00832">
    <property type="entry name" value="RutD"/>
    <property type="match status" value="1"/>
</dbReference>
<comment type="function">
    <text evidence="2">Involved in pyrimidine catabolism. May facilitate the hydrolysis of carbamate, a reaction that can also occur spontaneously.</text>
</comment>
<gene>
    <name evidence="2 4" type="primary">rutD</name>
    <name evidence="4" type="ORF">D4Q52_15625</name>
</gene>
<comment type="caution">
    <text evidence="4">The sequence shown here is derived from an EMBL/GenBank/DDBJ whole genome shotgun (WGS) entry which is preliminary data.</text>
</comment>
<accession>A0A418V3X7</accession>
<dbReference type="Pfam" id="PF00561">
    <property type="entry name" value="Abhydrolase_1"/>
    <property type="match status" value="1"/>
</dbReference>
<proteinExistence type="inferred from homology"/>
<feature type="domain" description="AB hydrolase-1" evidence="3">
    <location>
        <begin position="22"/>
        <end position="247"/>
    </location>
</feature>
<dbReference type="Proteomes" id="UP000285523">
    <property type="component" value="Unassembled WGS sequence"/>
</dbReference>
<dbReference type="NCBIfam" id="TIGR03611">
    <property type="entry name" value="RutD"/>
    <property type="match status" value="1"/>
</dbReference>
<dbReference type="AlphaFoldDB" id="A0A418V3X7"/>
<organism evidence="4 5">
    <name type="scientific">Rhodopseudomonas palustris</name>
    <dbReference type="NCBI Taxonomy" id="1076"/>
    <lineage>
        <taxon>Bacteria</taxon>
        <taxon>Pseudomonadati</taxon>
        <taxon>Pseudomonadota</taxon>
        <taxon>Alphaproteobacteria</taxon>
        <taxon>Hyphomicrobiales</taxon>
        <taxon>Nitrobacteraceae</taxon>
        <taxon>Rhodopseudomonas</taxon>
    </lineage>
</organism>
<dbReference type="EC" id="3.5.1.-" evidence="2"/>
<dbReference type="OrthoDB" id="9793083at2"/>
<dbReference type="PANTHER" id="PTHR43433:SF5">
    <property type="entry name" value="AB HYDROLASE-1 DOMAIN-CONTAINING PROTEIN"/>
    <property type="match status" value="1"/>
</dbReference>
<evidence type="ECO:0000256" key="1">
    <source>
        <dbReference type="ARBA" id="ARBA00022801"/>
    </source>
</evidence>
<dbReference type="Gene3D" id="3.40.50.1820">
    <property type="entry name" value="alpha/beta hydrolase"/>
    <property type="match status" value="1"/>
</dbReference>
<protein>
    <recommendedName>
        <fullName evidence="2">Putative carbamate hydrolase RutD</fullName>
        <ecNumber evidence="2">3.5.1.-</ecNumber>
    </recommendedName>
    <alternativeName>
        <fullName evidence="2">Aminohydrolase</fullName>
    </alternativeName>
</protein>